<accession>A0A2T5MCJ8</accession>
<dbReference type="SUPFAM" id="SSF81338">
    <property type="entry name" value="Aquaporin-like"/>
    <property type="match status" value="1"/>
</dbReference>
<dbReference type="AlphaFoldDB" id="A0A2T5MCJ8"/>
<dbReference type="RefSeq" id="WP_107941245.1">
    <property type="nucleotide sequence ID" value="NZ_QANS01000006.1"/>
</dbReference>
<dbReference type="PANTHER" id="PTHR45724:SF13">
    <property type="entry name" value="AQUAPORIN NIP1-1-RELATED"/>
    <property type="match status" value="1"/>
</dbReference>
<evidence type="ECO:0000256" key="1">
    <source>
        <dbReference type="ARBA" id="ARBA00004141"/>
    </source>
</evidence>
<feature type="transmembrane region" description="Helical" evidence="7">
    <location>
        <begin position="38"/>
        <end position="64"/>
    </location>
</feature>
<reference evidence="8 9" key="1">
    <citation type="submission" date="2018-04" db="EMBL/GenBank/DDBJ databases">
        <title>Novel species isolated from glacier.</title>
        <authorList>
            <person name="Liu Q."/>
            <person name="Xin Y.-H."/>
        </authorList>
    </citation>
    <scope>NUCLEOTIDE SEQUENCE [LARGE SCALE GENOMIC DNA]</scope>
    <source>
        <strain evidence="8 9">GT1R17</strain>
    </source>
</reference>
<dbReference type="InterPro" id="IPR023271">
    <property type="entry name" value="Aquaporin-like"/>
</dbReference>
<keyword evidence="4 7" id="KW-1133">Transmembrane helix</keyword>
<dbReference type="Gene3D" id="1.20.1080.10">
    <property type="entry name" value="Glycerol uptake facilitator protein"/>
    <property type="match status" value="1"/>
</dbReference>
<protein>
    <submittedName>
        <fullName evidence="8">Aquaporin family protein</fullName>
    </submittedName>
</protein>
<dbReference type="InterPro" id="IPR022357">
    <property type="entry name" value="MIP_CS"/>
</dbReference>
<comment type="subcellular location">
    <subcellularLocation>
        <location evidence="1">Membrane</location>
        <topology evidence="1">Multi-pass membrane protein</topology>
    </subcellularLocation>
</comment>
<evidence type="ECO:0000256" key="3">
    <source>
        <dbReference type="ARBA" id="ARBA00022692"/>
    </source>
</evidence>
<keyword evidence="3 6" id="KW-0812">Transmembrane</keyword>
<feature type="transmembrane region" description="Helical" evidence="7">
    <location>
        <begin position="85"/>
        <end position="105"/>
    </location>
</feature>
<evidence type="ECO:0000256" key="5">
    <source>
        <dbReference type="ARBA" id="ARBA00023136"/>
    </source>
</evidence>
<dbReference type="PROSITE" id="PS00221">
    <property type="entry name" value="MIP"/>
    <property type="match status" value="1"/>
</dbReference>
<feature type="transmembrane region" description="Helical" evidence="7">
    <location>
        <begin position="150"/>
        <end position="175"/>
    </location>
</feature>
<proteinExistence type="inferred from homology"/>
<dbReference type="GO" id="GO:0016020">
    <property type="term" value="C:membrane"/>
    <property type="evidence" value="ECO:0007669"/>
    <property type="project" value="UniProtKB-SubCell"/>
</dbReference>
<dbReference type="Pfam" id="PF00230">
    <property type="entry name" value="MIP"/>
    <property type="match status" value="2"/>
</dbReference>
<keyword evidence="5 7" id="KW-0472">Membrane</keyword>
<dbReference type="InterPro" id="IPR034294">
    <property type="entry name" value="Aquaporin_transptr"/>
</dbReference>
<dbReference type="Proteomes" id="UP000244248">
    <property type="component" value="Unassembled WGS sequence"/>
</dbReference>
<sequence>MTFARRVVAEGLGTALLLAAVVGSGIMGERLAGGNVAIALLANSIATGGVLMALILTFGPISGAHFNPAVTLADASQGGVPWNEVPAYVSAQVVGAFAGVAAAHLMFGEPVYSASLHERAGSAQAFSEFVATFGLLAVIWGCARLRSSAVPFAVSGYIVGAYWFTASTSFANPAVTLARAATNTFAGIRPADAPLFILAQLAGAFAATVIFRWLIPSLPTTASSVVVPHDGIEGEQK</sequence>
<dbReference type="OrthoDB" id="9807293at2"/>
<dbReference type="InterPro" id="IPR000425">
    <property type="entry name" value="MIP"/>
</dbReference>
<dbReference type="PRINTS" id="PR00783">
    <property type="entry name" value="MINTRINSICP"/>
</dbReference>
<evidence type="ECO:0000313" key="9">
    <source>
        <dbReference type="Proteomes" id="UP000244248"/>
    </source>
</evidence>
<evidence type="ECO:0000256" key="4">
    <source>
        <dbReference type="ARBA" id="ARBA00022989"/>
    </source>
</evidence>
<gene>
    <name evidence="8" type="ORF">CJD38_15260</name>
</gene>
<evidence type="ECO:0000256" key="7">
    <source>
        <dbReference type="SAM" id="Phobius"/>
    </source>
</evidence>
<keyword evidence="9" id="KW-1185">Reference proteome</keyword>
<dbReference type="PANTHER" id="PTHR45724">
    <property type="entry name" value="AQUAPORIN NIP2-1"/>
    <property type="match status" value="1"/>
</dbReference>
<dbReference type="GO" id="GO:0015267">
    <property type="term" value="F:channel activity"/>
    <property type="evidence" value="ECO:0007669"/>
    <property type="project" value="InterPro"/>
</dbReference>
<feature type="transmembrane region" description="Helical" evidence="7">
    <location>
        <begin position="125"/>
        <end position="143"/>
    </location>
</feature>
<name>A0A2T5MCJ8_9GAMM</name>
<dbReference type="EMBL" id="QANS01000006">
    <property type="protein sequence ID" value="PTU30302.1"/>
    <property type="molecule type" value="Genomic_DNA"/>
</dbReference>
<evidence type="ECO:0000256" key="6">
    <source>
        <dbReference type="RuleBase" id="RU000477"/>
    </source>
</evidence>
<feature type="transmembrane region" description="Helical" evidence="7">
    <location>
        <begin position="195"/>
        <end position="215"/>
    </location>
</feature>
<comment type="similarity">
    <text evidence="6">Belongs to the MIP/aquaporin (TC 1.A.8) family.</text>
</comment>
<keyword evidence="2 6" id="KW-0813">Transport</keyword>
<evidence type="ECO:0000256" key="2">
    <source>
        <dbReference type="ARBA" id="ARBA00022448"/>
    </source>
</evidence>
<comment type="caution">
    <text evidence="8">The sequence shown here is derived from an EMBL/GenBank/DDBJ whole genome shotgun (WGS) entry which is preliminary data.</text>
</comment>
<organism evidence="8 9">
    <name type="scientific">Stenotrophobium rhamnosiphilum</name>
    <dbReference type="NCBI Taxonomy" id="2029166"/>
    <lineage>
        <taxon>Bacteria</taxon>
        <taxon>Pseudomonadati</taxon>
        <taxon>Pseudomonadota</taxon>
        <taxon>Gammaproteobacteria</taxon>
        <taxon>Nevskiales</taxon>
        <taxon>Nevskiaceae</taxon>
        <taxon>Stenotrophobium</taxon>
    </lineage>
</organism>
<evidence type="ECO:0000313" key="8">
    <source>
        <dbReference type="EMBL" id="PTU30302.1"/>
    </source>
</evidence>